<proteinExistence type="predicted"/>
<dbReference type="Proteomes" id="UP000186657">
    <property type="component" value="Unassembled WGS sequence"/>
</dbReference>
<dbReference type="AlphaFoldDB" id="A0A1U7N707"/>
<accession>A0A1U7N707</accession>
<evidence type="ECO:0000256" key="1">
    <source>
        <dbReference type="SAM" id="MobiDB-lite"/>
    </source>
</evidence>
<organism evidence="2 3">
    <name type="scientific">Moorena bouillonii PNG</name>
    <dbReference type="NCBI Taxonomy" id="568701"/>
    <lineage>
        <taxon>Bacteria</taxon>
        <taxon>Bacillati</taxon>
        <taxon>Cyanobacteriota</taxon>
        <taxon>Cyanophyceae</taxon>
        <taxon>Coleofasciculales</taxon>
        <taxon>Coleofasciculaceae</taxon>
        <taxon>Moorena</taxon>
    </lineage>
</organism>
<dbReference type="EMBL" id="MKZS01000001">
    <property type="protein sequence ID" value="OLT61737.1"/>
    <property type="molecule type" value="Genomic_DNA"/>
</dbReference>
<comment type="caution">
    <text evidence="2">The sequence shown here is derived from an EMBL/GenBank/DDBJ whole genome shotgun (WGS) entry which is preliminary data.</text>
</comment>
<feature type="region of interest" description="Disordered" evidence="1">
    <location>
        <begin position="1"/>
        <end position="23"/>
    </location>
</feature>
<evidence type="ECO:0000313" key="2">
    <source>
        <dbReference type="EMBL" id="OLT61737.1"/>
    </source>
</evidence>
<protein>
    <submittedName>
        <fullName evidence="2">Uncharacterized protein</fullName>
    </submittedName>
</protein>
<keyword evidence="3" id="KW-1185">Reference proteome</keyword>
<sequence length="198" mass="22397">MIQKQNITPKDLMGEPENAPDVDRISLPPLQTEFFSPQGDFRFTVSTPDKWKSTQGYGRLVRLMGNVSEIIWEDKLPQEYGPRYLLVGQQGEVLMLDEWINVKSKYAIVVLNPQNELIIQHDFDNVQEILDVPTSEIVQRATGGSWWLSGPPSLDESGSKAYIPTSDQVLKVDLQTGQLSLLNCSDPVISDQFLHKIR</sequence>
<reference evidence="2 3" key="1">
    <citation type="submission" date="2016-10" db="EMBL/GenBank/DDBJ databases">
        <title>Comparative genomics uncovers the prolific and rare metabolic potential of the cyanobacterial genus Moorea.</title>
        <authorList>
            <person name="Leao T."/>
            <person name="Castelao G."/>
            <person name="Korobeynikov A."/>
            <person name="Monroe E.A."/>
            <person name="Podell S."/>
            <person name="Glukhov E."/>
            <person name="Allen E."/>
            <person name="Gerwick W.H."/>
            <person name="Gerwick L."/>
        </authorList>
    </citation>
    <scope>NUCLEOTIDE SEQUENCE [LARGE SCALE GENOMIC DNA]</scope>
    <source>
        <strain evidence="2 3">PNG5-198</strain>
    </source>
</reference>
<name>A0A1U7N707_9CYAN</name>
<evidence type="ECO:0000313" key="3">
    <source>
        <dbReference type="Proteomes" id="UP000186657"/>
    </source>
</evidence>
<gene>
    <name evidence="2" type="ORF">BJP37_24640</name>
</gene>